<reference evidence="1 2" key="1">
    <citation type="submission" date="2013-09" db="EMBL/GenBank/DDBJ databases">
        <authorList>
            <person name="Zeng Z."/>
            <person name="Chen C."/>
        </authorList>
    </citation>
    <scope>NUCLEOTIDE SEQUENCE [LARGE SCALE GENOMIC DNA]</scope>
    <source>
        <strain evidence="1 2">WB 4.1-42</strain>
    </source>
</reference>
<dbReference type="Proteomes" id="UP000030111">
    <property type="component" value="Unassembled WGS sequence"/>
</dbReference>
<sequence>MTNASGAVSQHMEYLPFGETLTDEHLNSINSPFKFNAKERDEETGNYYYSARYYDPKLSIFISVDPLAEQTIDPYGYCYENPIKYIDPDGRAPEDIIIWAYNPHTKRYHESIIIKSDIYDINYYNRVTFAPLAPVSQAPGEPTYIFGFDIWATLLGKPDAIRLNFGAGVHAGTVNFGGTWSVVAPLVGADKGGLFVYGPSEKGGDVGIERDSRTIKGDLGISVSFIYNSESTYNDFNRYKFEGLEKSISASFKFITASAFSAWDNSYFGFSLGIGISGGLAGNRKNGSINLSGAKLMHELSIPPAIPPFTNELNGSRN</sequence>
<dbReference type="AlphaFoldDB" id="A0A0A2MHW2"/>
<name>A0A0A2MHW2_9FLAO</name>
<dbReference type="STRING" id="1121898.GCA_000422725_02901"/>
<dbReference type="PANTHER" id="PTHR32305:SF15">
    <property type="entry name" value="PROTEIN RHSA-RELATED"/>
    <property type="match status" value="1"/>
</dbReference>
<dbReference type="InterPro" id="IPR022385">
    <property type="entry name" value="Rhs_assc_core"/>
</dbReference>
<dbReference type="OrthoDB" id="1376075at2"/>
<comment type="caution">
    <text evidence="1">The sequence shown here is derived from an EMBL/GenBank/DDBJ whole genome shotgun (WGS) entry which is preliminary data.</text>
</comment>
<evidence type="ECO:0008006" key="3">
    <source>
        <dbReference type="Google" id="ProtNLM"/>
    </source>
</evidence>
<dbReference type="PANTHER" id="PTHR32305">
    <property type="match status" value="1"/>
</dbReference>
<proteinExistence type="predicted"/>
<protein>
    <recommendedName>
        <fullName evidence="3">Bacterial toxin 23 domain-containing protein</fullName>
    </recommendedName>
</protein>
<evidence type="ECO:0000313" key="1">
    <source>
        <dbReference type="EMBL" id="KGO92217.1"/>
    </source>
</evidence>
<gene>
    <name evidence="1" type="ORF">Q766_13735</name>
</gene>
<keyword evidence="2" id="KW-1185">Reference proteome</keyword>
<dbReference type="NCBIfam" id="TIGR03696">
    <property type="entry name" value="Rhs_assc_core"/>
    <property type="match status" value="1"/>
</dbReference>
<evidence type="ECO:0000313" key="2">
    <source>
        <dbReference type="Proteomes" id="UP000030111"/>
    </source>
</evidence>
<dbReference type="InterPro" id="IPR050708">
    <property type="entry name" value="T6SS_VgrG/RHS"/>
</dbReference>
<organism evidence="1 2">
    <name type="scientific">Flavobacterium subsaxonicum WB 4.1-42 = DSM 21790</name>
    <dbReference type="NCBI Taxonomy" id="1121898"/>
    <lineage>
        <taxon>Bacteria</taxon>
        <taxon>Pseudomonadati</taxon>
        <taxon>Bacteroidota</taxon>
        <taxon>Flavobacteriia</taxon>
        <taxon>Flavobacteriales</taxon>
        <taxon>Flavobacteriaceae</taxon>
        <taxon>Flavobacterium</taxon>
    </lineage>
</organism>
<dbReference type="Gene3D" id="2.180.10.10">
    <property type="entry name" value="RHS repeat-associated core"/>
    <property type="match status" value="1"/>
</dbReference>
<dbReference type="EMBL" id="JRLY01000011">
    <property type="protein sequence ID" value="KGO92217.1"/>
    <property type="molecule type" value="Genomic_DNA"/>
</dbReference>
<dbReference type="eggNOG" id="COG3209">
    <property type="taxonomic scope" value="Bacteria"/>
</dbReference>
<accession>A0A0A2MHW2</accession>